<name>A0A0T6DPK5_9GAMM</name>
<keyword evidence="3" id="KW-1185">Reference proteome</keyword>
<evidence type="ECO:0000256" key="1">
    <source>
        <dbReference type="SAM" id="MobiDB-lite"/>
    </source>
</evidence>
<feature type="compositionally biased region" description="Basic and acidic residues" evidence="1">
    <location>
        <begin position="119"/>
        <end position="156"/>
    </location>
</feature>
<accession>A0A0T6DPK5</accession>
<gene>
    <name evidence="2" type="ORF">AS194_10470</name>
</gene>
<dbReference type="PROSITE" id="PS51257">
    <property type="entry name" value="PROKAR_LIPOPROTEIN"/>
    <property type="match status" value="1"/>
</dbReference>
<reference evidence="2 3" key="1">
    <citation type="submission" date="2015-11" db="EMBL/GenBank/DDBJ databases">
        <title>Permanent draft genome of Psychrobacter piscatorii LQ58.</title>
        <authorList>
            <person name="Zhou M."/>
            <person name="Dong B."/>
            <person name="Liu Q."/>
        </authorList>
    </citation>
    <scope>NUCLEOTIDE SEQUENCE [LARGE SCALE GENOMIC DNA]</scope>
    <source>
        <strain evidence="2 3">LQ58</strain>
    </source>
</reference>
<evidence type="ECO:0008006" key="4">
    <source>
        <dbReference type="Google" id="ProtNLM"/>
    </source>
</evidence>
<feature type="region of interest" description="Disordered" evidence="1">
    <location>
        <begin position="117"/>
        <end position="156"/>
    </location>
</feature>
<organism evidence="2 3">
    <name type="scientific">Psychrobacter piscatorii</name>
    <dbReference type="NCBI Taxonomy" id="554343"/>
    <lineage>
        <taxon>Bacteria</taxon>
        <taxon>Pseudomonadati</taxon>
        <taxon>Pseudomonadota</taxon>
        <taxon>Gammaproteobacteria</taxon>
        <taxon>Moraxellales</taxon>
        <taxon>Moraxellaceae</taxon>
        <taxon>Psychrobacter</taxon>
    </lineage>
</organism>
<dbReference type="EMBL" id="LNDJ01000088">
    <property type="protein sequence ID" value="KRU21900.1"/>
    <property type="molecule type" value="Genomic_DNA"/>
</dbReference>
<dbReference type="AlphaFoldDB" id="A0A0T6DPK5"/>
<dbReference type="Proteomes" id="UP000051202">
    <property type="component" value="Unassembled WGS sequence"/>
</dbReference>
<comment type="caution">
    <text evidence="2">The sequence shown here is derived from an EMBL/GenBank/DDBJ whole genome shotgun (WGS) entry which is preliminary data.</text>
</comment>
<evidence type="ECO:0000313" key="2">
    <source>
        <dbReference type="EMBL" id="KRU21900.1"/>
    </source>
</evidence>
<sequence length="222" mass="26049">MKTLKPFSFKTAMSTGLIVALLGTTVGCAVVGPGYDNQPIYRGDNNRQNDSFNRVSQQLRQDLRRKGYQVIDIRSDSYRGDRAITAYAKKNNQLYELTYTYPSLKLISSNKRTWSNNWEDNKYQKDNDRYKKDKHKDNGKYKNDKRYKKGDTEDSIKRESRYPAIKRRAINKVRSMGYRVEDIDLEEKNKRGVFDIDARRGSQEYEILLSYPNLDVINVKKD</sequence>
<dbReference type="RefSeq" id="WP_058025314.1">
    <property type="nucleotide sequence ID" value="NZ_LNDJ01000088.1"/>
</dbReference>
<proteinExistence type="predicted"/>
<protein>
    <recommendedName>
        <fullName evidence="4">PepSY domain-containing protein</fullName>
    </recommendedName>
</protein>
<evidence type="ECO:0000313" key="3">
    <source>
        <dbReference type="Proteomes" id="UP000051202"/>
    </source>
</evidence>